<proteinExistence type="predicted"/>
<dbReference type="Ensembl" id="ENSLBET00000004983.1">
    <property type="protein sequence ID" value="ENSLBEP00000004722.1"/>
    <property type="gene ID" value="ENSLBEG00000003633.1"/>
</dbReference>
<reference evidence="1" key="1">
    <citation type="submission" date="2025-08" db="UniProtKB">
        <authorList>
            <consortium name="Ensembl"/>
        </authorList>
    </citation>
    <scope>IDENTIFICATION</scope>
</reference>
<name>A0A3Q3EBJ7_9LABR</name>
<evidence type="ECO:0000313" key="2">
    <source>
        <dbReference type="Proteomes" id="UP000261660"/>
    </source>
</evidence>
<dbReference type="AlphaFoldDB" id="A0A3Q3EBJ7"/>
<dbReference type="InParanoid" id="A0A3Q3EBJ7"/>
<reference evidence="1" key="2">
    <citation type="submission" date="2025-09" db="UniProtKB">
        <authorList>
            <consortium name="Ensembl"/>
        </authorList>
    </citation>
    <scope>IDENTIFICATION</scope>
</reference>
<protein>
    <submittedName>
        <fullName evidence="1">Uncharacterized protein</fullName>
    </submittedName>
</protein>
<keyword evidence="2" id="KW-1185">Reference proteome</keyword>
<evidence type="ECO:0000313" key="1">
    <source>
        <dbReference type="Ensembl" id="ENSLBEP00000004722.1"/>
    </source>
</evidence>
<accession>A0A3Q3EBJ7</accession>
<dbReference type="Proteomes" id="UP000261660">
    <property type="component" value="Unplaced"/>
</dbReference>
<organism evidence="1 2">
    <name type="scientific">Labrus bergylta</name>
    <name type="common">ballan wrasse</name>
    <dbReference type="NCBI Taxonomy" id="56723"/>
    <lineage>
        <taxon>Eukaryota</taxon>
        <taxon>Metazoa</taxon>
        <taxon>Chordata</taxon>
        <taxon>Craniata</taxon>
        <taxon>Vertebrata</taxon>
        <taxon>Euteleostomi</taxon>
        <taxon>Actinopterygii</taxon>
        <taxon>Neopterygii</taxon>
        <taxon>Teleostei</taxon>
        <taxon>Neoteleostei</taxon>
        <taxon>Acanthomorphata</taxon>
        <taxon>Eupercaria</taxon>
        <taxon>Labriformes</taxon>
        <taxon>Labridae</taxon>
        <taxon>Labrus</taxon>
    </lineage>
</organism>
<sequence>DKMRTEHQVIHVQLPLNLCFGWKVSPRNPLSSPSQDDVRTAFVMFINGFLQSGPIRQVSPHQADLLGHKEAVRAVVGVHHGEGVLQPVGDFLQTELKTAIRVGLDPRGALWVCGLFSYCSFLYETENFCNKSMLRKRVYSYCPAGGGLKVFEPQDRT</sequence>